<evidence type="ECO:0000256" key="8">
    <source>
        <dbReference type="ARBA" id="ARBA00022692"/>
    </source>
</evidence>
<feature type="transmembrane region" description="Helical" evidence="13">
    <location>
        <begin position="355"/>
        <end position="374"/>
    </location>
</feature>
<evidence type="ECO:0000256" key="9">
    <source>
        <dbReference type="ARBA" id="ARBA00022989"/>
    </source>
</evidence>
<evidence type="ECO:0000256" key="11">
    <source>
        <dbReference type="ARBA" id="ARBA00023136"/>
    </source>
</evidence>
<evidence type="ECO:0000256" key="1">
    <source>
        <dbReference type="ARBA" id="ARBA00003408"/>
    </source>
</evidence>
<dbReference type="GO" id="GO:0005886">
    <property type="term" value="C:plasma membrane"/>
    <property type="evidence" value="ECO:0007669"/>
    <property type="project" value="UniProtKB-SubCell"/>
</dbReference>
<proteinExistence type="inferred from homology"/>
<dbReference type="OrthoDB" id="9776324at2"/>
<dbReference type="KEGG" id="cmiu:B1H56_13705"/>
<dbReference type="GO" id="GO:0006811">
    <property type="term" value="P:monoatomic ion transport"/>
    <property type="evidence" value="ECO:0007669"/>
    <property type="project" value="UniProtKB-KW"/>
</dbReference>
<evidence type="ECO:0000256" key="4">
    <source>
        <dbReference type="ARBA" id="ARBA00020268"/>
    </source>
</evidence>
<evidence type="ECO:0000256" key="2">
    <source>
        <dbReference type="ARBA" id="ARBA00004651"/>
    </source>
</evidence>
<dbReference type="PANTHER" id="PTHR43298">
    <property type="entry name" value="MULTIDRUG RESISTANCE PROTEIN NORM-RELATED"/>
    <property type="match status" value="1"/>
</dbReference>
<keyword evidence="10" id="KW-0406">Ion transport</keyword>
<dbReference type="InterPro" id="IPR002528">
    <property type="entry name" value="MATE_fam"/>
</dbReference>
<dbReference type="NCBIfam" id="TIGR00797">
    <property type="entry name" value="matE"/>
    <property type="match status" value="1"/>
</dbReference>
<keyword evidence="15" id="KW-1185">Reference proteome</keyword>
<dbReference type="EMBL" id="LSZW01000067">
    <property type="protein sequence ID" value="KXK64062.1"/>
    <property type="molecule type" value="Genomic_DNA"/>
</dbReference>
<keyword evidence="5" id="KW-0813">Transport</keyword>
<keyword evidence="8 13" id="KW-0812">Transmembrane</keyword>
<evidence type="ECO:0000256" key="12">
    <source>
        <dbReference type="ARBA" id="ARBA00031636"/>
    </source>
</evidence>
<evidence type="ECO:0000256" key="10">
    <source>
        <dbReference type="ARBA" id="ARBA00023065"/>
    </source>
</evidence>
<feature type="transmembrane region" description="Helical" evidence="13">
    <location>
        <begin position="386"/>
        <end position="406"/>
    </location>
</feature>
<dbReference type="AlphaFoldDB" id="A0A136Q044"/>
<feature type="transmembrane region" description="Helical" evidence="13">
    <location>
        <begin position="137"/>
        <end position="161"/>
    </location>
</feature>
<keyword evidence="11 13" id="KW-0472">Membrane</keyword>
<evidence type="ECO:0000256" key="5">
    <source>
        <dbReference type="ARBA" id="ARBA00022448"/>
    </source>
</evidence>
<dbReference type="InterPro" id="IPR048279">
    <property type="entry name" value="MdtK-like"/>
</dbReference>
<evidence type="ECO:0000313" key="14">
    <source>
        <dbReference type="EMBL" id="KXK64062.1"/>
    </source>
</evidence>
<keyword evidence="9 13" id="KW-1133">Transmembrane helix</keyword>
<dbReference type="Pfam" id="PF01554">
    <property type="entry name" value="MatE"/>
    <property type="match status" value="2"/>
</dbReference>
<feature type="transmembrane region" description="Helical" evidence="13">
    <location>
        <begin position="20"/>
        <end position="37"/>
    </location>
</feature>
<feature type="transmembrane region" description="Helical" evidence="13">
    <location>
        <begin position="320"/>
        <end position="343"/>
    </location>
</feature>
<dbReference type="PANTHER" id="PTHR43298:SF2">
    <property type="entry name" value="FMN_FAD EXPORTER YEEO-RELATED"/>
    <property type="match status" value="1"/>
</dbReference>
<reference evidence="14 15" key="1">
    <citation type="submission" date="2016-02" db="EMBL/GenBank/DDBJ databases">
        <authorList>
            <person name="Wen L."/>
            <person name="He K."/>
            <person name="Yang H."/>
        </authorList>
    </citation>
    <scope>NUCLEOTIDE SEQUENCE [LARGE SCALE GENOMIC DNA]</scope>
    <source>
        <strain evidence="14 15">DSM 22607</strain>
    </source>
</reference>
<dbReference type="RefSeq" id="WP_066522811.1">
    <property type="nucleotide sequence ID" value="NZ_CABMOF010000010.1"/>
</dbReference>
<dbReference type="PIRSF" id="PIRSF006603">
    <property type="entry name" value="DinF"/>
    <property type="match status" value="1"/>
</dbReference>
<dbReference type="InterPro" id="IPR050222">
    <property type="entry name" value="MATE_MdtK"/>
</dbReference>
<comment type="similarity">
    <text evidence="3">Belongs to the multi antimicrobial extrusion (MATE) (TC 2.A.66.1) family.</text>
</comment>
<evidence type="ECO:0000256" key="13">
    <source>
        <dbReference type="SAM" id="Phobius"/>
    </source>
</evidence>
<accession>A0A136Q044</accession>
<sequence>MNTKIRDLTSGHVTRTLLRFAGPMFLANLLQSFYSLVDMAVVGRFVGSGGLAAVSSASMLVFLITSACTGLAQGGAVLVAQYEGARQKKQQAEAVLTLFVLAAVFAAAVTAAGFLLYHPALLLMRVPQDAMADADGYMSVVCGGTAFVFGYNAVCAILRGLGDSKRPLYFVLAAAIVNVALDLLLVGGFHKGTWGAAVATVSSQGVSFFIAAVYLWRSRLVAIRWKWKVSKEKAAAILRVGVPSAGQMAVLNFSYMAATGMLNVYGVAVAAASGIGLKVNTFAAMPVWAVGQAVSAMAGQTMGAGRLARTESVARAGVKVSVTASLVMIVFFQLFAARVILLFNDDPQVVSEGILYLRICCSLNCAAYAVMYALNSFATGLGDAAFAFWNSMLDCVLIRIFGSWLLGMVLGYGFVGIYLAEMFAPVLPALAGVIYFKRGKWKTRRLI</sequence>
<evidence type="ECO:0000313" key="15">
    <source>
        <dbReference type="Proteomes" id="UP000070366"/>
    </source>
</evidence>
<organism evidence="14 15">
    <name type="scientific">Christensenella minuta</name>
    <dbReference type="NCBI Taxonomy" id="626937"/>
    <lineage>
        <taxon>Bacteria</taxon>
        <taxon>Bacillati</taxon>
        <taxon>Bacillota</taxon>
        <taxon>Clostridia</taxon>
        <taxon>Christensenellales</taxon>
        <taxon>Christensenellaceae</taxon>
        <taxon>Christensenella</taxon>
    </lineage>
</organism>
<evidence type="ECO:0000256" key="3">
    <source>
        <dbReference type="ARBA" id="ARBA00010199"/>
    </source>
</evidence>
<keyword evidence="6" id="KW-0050">Antiport</keyword>
<keyword evidence="7" id="KW-1003">Cell membrane</keyword>
<feature type="transmembrane region" description="Helical" evidence="13">
    <location>
        <begin position="194"/>
        <end position="216"/>
    </location>
</feature>
<evidence type="ECO:0000256" key="6">
    <source>
        <dbReference type="ARBA" id="ARBA00022449"/>
    </source>
</evidence>
<dbReference type="GO" id="GO:0015297">
    <property type="term" value="F:antiporter activity"/>
    <property type="evidence" value="ECO:0007669"/>
    <property type="project" value="UniProtKB-KW"/>
</dbReference>
<feature type="transmembrane region" description="Helical" evidence="13">
    <location>
        <begin position="168"/>
        <end position="188"/>
    </location>
</feature>
<evidence type="ECO:0000256" key="7">
    <source>
        <dbReference type="ARBA" id="ARBA00022475"/>
    </source>
</evidence>
<comment type="caution">
    <text evidence="14">The sequence shown here is derived from an EMBL/GenBank/DDBJ whole genome shotgun (WGS) entry which is preliminary data.</text>
</comment>
<feature type="transmembrane region" description="Helical" evidence="13">
    <location>
        <begin position="94"/>
        <end position="117"/>
    </location>
</feature>
<gene>
    <name evidence="14" type="ORF">HMPREF3293_03110</name>
</gene>
<feature type="transmembrane region" description="Helical" evidence="13">
    <location>
        <begin position="57"/>
        <end position="82"/>
    </location>
</feature>
<comment type="subcellular location">
    <subcellularLocation>
        <location evidence="2">Cell membrane</location>
        <topology evidence="2">Multi-pass membrane protein</topology>
    </subcellularLocation>
</comment>
<comment type="function">
    <text evidence="1">Multidrug efflux pump.</text>
</comment>
<dbReference type="CDD" id="cd13138">
    <property type="entry name" value="MATE_yoeA_like"/>
    <property type="match status" value="1"/>
</dbReference>
<protein>
    <recommendedName>
        <fullName evidence="4">Probable multidrug resistance protein NorM</fullName>
    </recommendedName>
    <alternativeName>
        <fullName evidence="12">Multidrug-efflux transporter</fullName>
    </alternativeName>
</protein>
<dbReference type="STRING" id="626937.HMPREF3293_03110"/>
<feature type="transmembrane region" description="Helical" evidence="13">
    <location>
        <begin position="412"/>
        <end position="436"/>
    </location>
</feature>
<name>A0A136Q044_9FIRM</name>
<dbReference type="Proteomes" id="UP000070366">
    <property type="component" value="Unassembled WGS sequence"/>
</dbReference>
<dbReference type="GO" id="GO:0042910">
    <property type="term" value="F:xenobiotic transmembrane transporter activity"/>
    <property type="evidence" value="ECO:0007669"/>
    <property type="project" value="InterPro"/>
</dbReference>